<dbReference type="SUPFAM" id="SSF53335">
    <property type="entry name" value="S-adenosyl-L-methionine-dependent methyltransferases"/>
    <property type="match status" value="1"/>
</dbReference>
<dbReference type="GO" id="GO:0008168">
    <property type="term" value="F:methyltransferase activity"/>
    <property type="evidence" value="ECO:0007669"/>
    <property type="project" value="UniProtKB-KW"/>
</dbReference>
<accession>A0A2P8HY26</accession>
<keyword evidence="5" id="KW-1185">Reference proteome</keyword>
<dbReference type="OrthoDB" id="146133at2"/>
<evidence type="ECO:0000256" key="2">
    <source>
        <dbReference type="ARBA" id="ARBA00022679"/>
    </source>
</evidence>
<name>A0A2P8HY26_9BACI</name>
<dbReference type="InterPro" id="IPR041698">
    <property type="entry name" value="Methyltransf_25"/>
</dbReference>
<dbReference type="InterPro" id="IPR029063">
    <property type="entry name" value="SAM-dependent_MTases_sf"/>
</dbReference>
<evidence type="ECO:0000256" key="1">
    <source>
        <dbReference type="ARBA" id="ARBA00022603"/>
    </source>
</evidence>
<gene>
    <name evidence="4" type="ORF">B0H94_10140</name>
</gene>
<reference evidence="4 5" key="1">
    <citation type="submission" date="2018-03" db="EMBL/GenBank/DDBJ databases">
        <title>Genomic Encyclopedia of Type Strains, Phase III (KMG-III): the genomes of soil and plant-associated and newly described type strains.</title>
        <authorList>
            <person name="Whitman W."/>
        </authorList>
    </citation>
    <scope>NUCLEOTIDE SEQUENCE [LARGE SCALE GENOMIC DNA]</scope>
    <source>
        <strain evidence="4 5">CGMCC 1.07653</strain>
    </source>
</reference>
<keyword evidence="2 4" id="KW-0808">Transferase</keyword>
<dbReference type="Pfam" id="PF13649">
    <property type="entry name" value="Methyltransf_25"/>
    <property type="match status" value="1"/>
</dbReference>
<feature type="domain" description="Methyltransferase" evidence="3">
    <location>
        <begin position="163"/>
        <end position="259"/>
    </location>
</feature>
<dbReference type="EMBL" id="PYAV01000001">
    <property type="protein sequence ID" value="PSL51130.1"/>
    <property type="molecule type" value="Genomic_DNA"/>
</dbReference>
<evidence type="ECO:0000313" key="5">
    <source>
        <dbReference type="Proteomes" id="UP000242310"/>
    </source>
</evidence>
<comment type="caution">
    <text evidence="4">The sequence shown here is derived from an EMBL/GenBank/DDBJ whole genome shotgun (WGS) entry which is preliminary data.</text>
</comment>
<dbReference type="GO" id="GO:0032259">
    <property type="term" value="P:methylation"/>
    <property type="evidence" value="ECO:0007669"/>
    <property type="project" value="UniProtKB-KW"/>
</dbReference>
<dbReference type="Gene3D" id="3.40.50.150">
    <property type="entry name" value="Vaccinia Virus protein VP39"/>
    <property type="match status" value="1"/>
</dbReference>
<keyword evidence="1 4" id="KW-0489">Methyltransferase</keyword>
<dbReference type="RefSeq" id="WP_106587216.1">
    <property type="nucleotide sequence ID" value="NZ_PYAV01000001.1"/>
</dbReference>
<dbReference type="PANTHER" id="PTHR43861:SF1">
    <property type="entry name" value="TRANS-ACONITATE 2-METHYLTRANSFERASE"/>
    <property type="match status" value="1"/>
</dbReference>
<evidence type="ECO:0000313" key="4">
    <source>
        <dbReference type="EMBL" id="PSL51130.1"/>
    </source>
</evidence>
<dbReference type="AlphaFoldDB" id="A0A2P8HY26"/>
<dbReference type="Proteomes" id="UP000242310">
    <property type="component" value="Unassembled WGS sequence"/>
</dbReference>
<organism evidence="4 5">
    <name type="scientific">Salsuginibacillus halophilus</name>
    <dbReference type="NCBI Taxonomy" id="517424"/>
    <lineage>
        <taxon>Bacteria</taxon>
        <taxon>Bacillati</taxon>
        <taxon>Bacillota</taxon>
        <taxon>Bacilli</taxon>
        <taxon>Bacillales</taxon>
        <taxon>Bacillaceae</taxon>
        <taxon>Salsuginibacillus</taxon>
    </lineage>
</organism>
<protein>
    <submittedName>
        <fullName evidence="4">Methyltransferase family protein</fullName>
    </submittedName>
</protein>
<dbReference type="CDD" id="cd02440">
    <property type="entry name" value="AdoMet_MTases"/>
    <property type="match status" value="1"/>
</dbReference>
<evidence type="ECO:0000259" key="3">
    <source>
        <dbReference type="Pfam" id="PF13649"/>
    </source>
</evidence>
<dbReference type="PANTHER" id="PTHR43861">
    <property type="entry name" value="TRANS-ACONITATE 2-METHYLTRANSFERASE-RELATED"/>
    <property type="match status" value="1"/>
</dbReference>
<proteinExistence type="predicted"/>
<sequence>MNEWKQLYHARKWMKNNETFLPTWHAYVGYKLSLFEVFEKPITAAKAAEKHALDETLLMRWVEVGVAVGHLDAKRSGKVKSKKEVLKYIAPSSSASVGALLKEMMELHIPTLLNYPGLMTGESRMDYQAVDFGATVAETSSYLEKLAFPMMLKYMKKQNGGTVLDIGCGYGGYLARIHEKQPQMNLIGLEVHDGVIQQAEERFDADNQNVRFVHGDFTAYGDGAFQADFVMMNNLLYYFEPKDRGELLQKAATWVEKGGKLFIITPLGDAEHGKAFAAAFNSFMSAHSNLYPLPTSKELKQDGKAAGLKLKQLDPVVKEGGWYFIAFEKK</sequence>